<keyword evidence="1" id="KW-0812">Transmembrane</keyword>
<protein>
    <submittedName>
        <fullName evidence="2">Phage holin family protein</fullName>
    </submittedName>
</protein>
<keyword evidence="3" id="KW-1185">Reference proteome</keyword>
<accession>A0ABW2EW51</accession>
<keyword evidence="1" id="KW-0472">Membrane</keyword>
<feature type="transmembrane region" description="Helical" evidence="1">
    <location>
        <begin position="33"/>
        <end position="52"/>
    </location>
</feature>
<dbReference type="EMBL" id="JBHSZP010000023">
    <property type="protein sequence ID" value="MFC7090214.1"/>
    <property type="molecule type" value="Genomic_DNA"/>
</dbReference>
<comment type="caution">
    <text evidence="2">The sequence shown here is derived from an EMBL/GenBank/DDBJ whole genome shotgun (WGS) entry which is preliminary data.</text>
</comment>
<keyword evidence="1" id="KW-1133">Transmembrane helix</keyword>
<proteinExistence type="predicted"/>
<name>A0ABW2EW51_9GAMM</name>
<reference evidence="3" key="1">
    <citation type="journal article" date="2019" name="Int. J. Syst. Evol. Microbiol.">
        <title>The Global Catalogue of Microorganisms (GCM) 10K type strain sequencing project: providing services to taxonomists for standard genome sequencing and annotation.</title>
        <authorList>
            <consortium name="The Broad Institute Genomics Platform"/>
            <consortium name="The Broad Institute Genome Sequencing Center for Infectious Disease"/>
            <person name="Wu L."/>
            <person name="Ma J."/>
        </authorList>
    </citation>
    <scope>NUCLEOTIDE SEQUENCE [LARGE SCALE GENOMIC DNA]</scope>
    <source>
        <strain evidence="3">CGMCC 1.13666</strain>
    </source>
</reference>
<sequence>MTIAETTALIATLVIILRLLTYRRRGSRYRPVFGVIAWVAITACTLLAARIVTTGVPAAAGLALVLVAIAALLLRCRGDLAHLLRWRH</sequence>
<evidence type="ECO:0000313" key="3">
    <source>
        <dbReference type="Proteomes" id="UP001596411"/>
    </source>
</evidence>
<dbReference type="InterPro" id="IPR008473">
    <property type="entry name" value="Phage_holin_3_7"/>
</dbReference>
<feature type="transmembrane region" description="Helical" evidence="1">
    <location>
        <begin position="6"/>
        <end position="21"/>
    </location>
</feature>
<dbReference type="RefSeq" id="WP_346064172.1">
    <property type="nucleotide sequence ID" value="NZ_BAAADR010000045.1"/>
</dbReference>
<dbReference type="Proteomes" id="UP001596411">
    <property type="component" value="Unassembled WGS sequence"/>
</dbReference>
<gene>
    <name evidence="2" type="ORF">ACFQH5_11715</name>
</gene>
<dbReference type="Pfam" id="PF05449">
    <property type="entry name" value="Phage_holin_3_7"/>
    <property type="match status" value="1"/>
</dbReference>
<evidence type="ECO:0000256" key="1">
    <source>
        <dbReference type="SAM" id="Phobius"/>
    </source>
</evidence>
<organism evidence="2 3">
    <name type="scientific">Halomonas salifodinae</name>
    <dbReference type="NCBI Taxonomy" id="438745"/>
    <lineage>
        <taxon>Bacteria</taxon>
        <taxon>Pseudomonadati</taxon>
        <taxon>Pseudomonadota</taxon>
        <taxon>Gammaproteobacteria</taxon>
        <taxon>Oceanospirillales</taxon>
        <taxon>Halomonadaceae</taxon>
        <taxon>Halomonas</taxon>
    </lineage>
</organism>
<evidence type="ECO:0000313" key="2">
    <source>
        <dbReference type="EMBL" id="MFC7090214.1"/>
    </source>
</evidence>
<feature type="transmembrane region" description="Helical" evidence="1">
    <location>
        <begin position="58"/>
        <end position="76"/>
    </location>
</feature>